<sequence>MKILVTGATGFLGGHTARSLLEDGHEVTGLGRSVQAGERLEQSGIRFVRAELDDAEAIGRAIGTGFDAVIHCGAHSAAWGREETFMAANVNGTANVAEACLRAGVSRLVHISTPSLYFGAKARIGVREHDPLPAKPISAYARTKRLAEQEVERVRRLGLDAIVLRPRALYGPGDLTILPRLIEANGRTGVPLIGGGEALIDLTYVDDAVRALKLAAFAPAELSDGARIYNISGGAPIALAAAAGLLFAKLGRPLRGKKLSFAAAYALASLMESAARLRPSGGEPMLTRALVGMLGSSQTLDIGAARSGLGYEPLVGIEEGLDRFVEWWTGQEGERSR</sequence>
<proteinExistence type="predicted"/>
<dbReference type="GO" id="GO:0005737">
    <property type="term" value="C:cytoplasm"/>
    <property type="evidence" value="ECO:0007669"/>
    <property type="project" value="TreeGrafter"/>
</dbReference>
<reference evidence="2 3" key="1">
    <citation type="submission" date="2019-06" db="EMBL/GenBank/DDBJ databases">
        <title>Saccharibacillus brassicae sp. nov., an endophytic bacterium isolated from Chinese cabbage seeds (Brassica pekinensis).</title>
        <authorList>
            <person name="Jiang L."/>
            <person name="Lee J."/>
            <person name="Kim S.W."/>
        </authorList>
    </citation>
    <scope>NUCLEOTIDE SEQUENCE [LARGE SCALE GENOMIC DNA]</scope>
    <source>
        <strain evidence="3">KCTC 43072 / ATSA2</strain>
    </source>
</reference>
<protein>
    <submittedName>
        <fullName evidence="2">NAD(P)-dependent oxidoreductase</fullName>
    </submittedName>
</protein>
<dbReference type="RefSeq" id="WP_141447553.1">
    <property type="nucleotide sequence ID" value="NZ_CP041217.1"/>
</dbReference>
<dbReference type="SUPFAM" id="SSF51735">
    <property type="entry name" value="NAD(P)-binding Rossmann-fold domains"/>
    <property type="match status" value="1"/>
</dbReference>
<dbReference type="EMBL" id="CP041217">
    <property type="protein sequence ID" value="QDH21005.1"/>
    <property type="molecule type" value="Genomic_DNA"/>
</dbReference>
<evidence type="ECO:0000313" key="3">
    <source>
        <dbReference type="Proteomes" id="UP000316968"/>
    </source>
</evidence>
<dbReference type="AlphaFoldDB" id="A0A4Y6UYB4"/>
<evidence type="ECO:0000259" key="1">
    <source>
        <dbReference type="Pfam" id="PF01370"/>
    </source>
</evidence>
<dbReference type="InterPro" id="IPR001509">
    <property type="entry name" value="Epimerase_deHydtase"/>
</dbReference>
<dbReference type="InterPro" id="IPR036291">
    <property type="entry name" value="NAD(P)-bd_dom_sf"/>
</dbReference>
<gene>
    <name evidence="2" type="ORF">FFV09_09170</name>
</gene>
<dbReference type="Pfam" id="PF01370">
    <property type="entry name" value="Epimerase"/>
    <property type="match status" value="1"/>
</dbReference>
<name>A0A4Y6UYB4_SACBS</name>
<dbReference type="Gene3D" id="3.40.50.720">
    <property type="entry name" value="NAD(P)-binding Rossmann-like Domain"/>
    <property type="match status" value="1"/>
</dbReference>
<dbReference type="OrthoDB" id="9811743at2"/>
<dbReference type="KEGG" id="saca:FFV09_09170"/>
<dbReference type="PANTHER" id="PTHR48079:SF6">
    <property type="entry name" value="NAD(P)-BINDING DOMAIN-CONTAINING PROTEIN-RELATED"/>
    <property type="match status" value="1"/>
</dbReference>
<evidence type="ECO:0000313" key="2">
    <source>
        <dbReference type="EMBL" id="QDH21005.1"/>
    </source>
</evidence>
<keyword evidence="3" id="KW-1185">Reference proteome</keyword>
<dbReference type="GO" id="GO:0004029">
    <property type="term" value="F:aldehyde dehydrogenase (NAD+) activity"/>
    <property type="evidence" value="ECO:0007669"/>
    <property type="project" value="TreeGrafter"/>
</dbReference>
<dbReference type="InterPro" id="IPR051783">
    <property type="entry name" value="NAD(P)-dependent_oxidoreduct"/>
</dbReference>
<feature type="domain" description="NAD-dependent epimerase/dehydratase" evidence="1">
    <location>
        <begin position="3"/>
        <end position="231"/>
    </location>
</feature>
<dbReference type="Proteomes" id="UP000316968">
    <property type="component" value="Chromosome"/>
</dbReference>
<dbReference type="PANTHER" id="PTHR48079">
    <property type="entry name" value="PROTEIN YEEZ"/>
    <property type="match status" value="1"/>
</dbReference>
<accession>A0A4Y6UYB4</accession>
<organism evidence="2 3">
    <name type="scientific">Saccharibacillus brassicae</name>
    <dbReference type="NCBI Taxonomy" id="2583377"/>
    <lineage>
        <taxon>Bacteria</taxon>
        <taxon>Bacillati</taxon>
        <taxon>Bacillota</taxon>
        <taxon>Bacilli</taxon>
        <taxon>Bacillales</taxon>
        <taxon>Paenibacillaceae</taxon>
        <taxon>Saccharibacillus</taxon>
    </lineage>
</organism>